<dbReference type="PROSITE" id="PS50929">
    <property type="entry name" value="ABC_TM1F"/>
    <property type="match status" value="1"/>
</dbReference>
<dbReference type="InterPro" id="IPR027417">
    <property type="entry name" value="P-loop_NTPase"/>
</dbReference>
<dbReference type="SUPFAM" id="SSF52540">
    <property type="entry name" value="P-loop containing nucleoside triphosphate hydrolases"/>
    <property type="match status" value="1"/>
</dbReference>
<keyword evidence="2 7" id="KW-0812">Transmembrane</keyword>
<dbReference type="Pfam" id="PF00005">
    <property type="entry name" value="ABC_tran"/>
    <property type="match status" value="1"/>
</dbReference>
<dbReference type="GO" id="GO:0140359">
    <property type="term" value="F:ABC-type transporter activity"/>
    <property type="evidence" value="ECO:0007669"/>
    <property type="project" value="InterPro"/>
</dbReference>
<comment type="subcellular location">
    <subcellularLocation>
        <location evidence="1">Cell membrane</location>
        <topology evidence="1">Multi-pass membrane protein</topology>
    </subcellularLocation>
</comment>
<evidence type="ECO:0000313" key="10">
    <source>
        <dbReference type="EMBL" id="BCL57252.1"/>
    </source>
</evidence>
<evidence type="ECO:0000256" key="1">
    <source>
        <dbReference type="ARBA" id="ARBA00004651"/>
    </source>
</evidence>
<feature type="domain" description="ABC transmembrane type-1" evidence="9">
    <location>
        <begin position="14"/>
        <end position="294"/>
    </location>
</feature>
<evidence type="ECO:0000313" key="11">
    <source>
        <dbReference type="Proteomes" id="UP000593842"/>
    </source>
</evidence>
<dbReference type="Gene3D" id="3.40.50.300">
    <property type="entry name" value="P-loop containing nucleotide triphosphate hydrolases"/>
    <property type="match status" value="1"/>
</dbReference>
<dbReference type="GO" id="GO:0016887">
    <property type="term" value="F:ATP hydrolysis activity"/>
    <property type="evidence" value="ECO:0007669"/>
    <property type="project" value="InterPro"/>
</dbReference>
<reference evidence="11" key="1">
    <citation type="submission" date="2020-09" db="EMBL/GenBank/DDBJ databases">
        <title>Complete genome sequencing of Faecalibacillus intestinalis strain 14EGH31.</title>
        <authorList>
            <person name="Sakamoto M."/>
            <person name="Murakami T."/>
            <person name="Mori H."/>
        </authorList>
    </citation>
    <scope>NUCLEOTIDE SEQUENCE [LARGE SCALE GENOMIC DNA]</scope>
    <source>
        <strain evidence="11">14EGH31</strain>
    </source>
</reference>
<evidence type="ECO:0000256" key="4">
    <source>
        <dbReference type="ARBA" id="ARBA00022840"/>
    </source>
</evidence>
<keyword evidence="6 7" id="KW-0472">Membrane</keyword>
<dbReference type="InterPro" id="IPR011527">
    <property type="entry name" value="ABC1_TM_dom"/>
</dbReference>
<organism evidence="10 11">
    <name type="scientific">Faecalibacillus intestinalis</name>
    <dbReference type="NCBI Taxonomy" id="1982626"/>
    <lineage>
        <taxon>Bacteria</taxon>
        <taxon>Bacillati</taxon>
        <taxon>Bacillota</taxon>
        <taxon>Erysipelotrichia</taxon>
        <taxon>Erysipelotrichales</taxon>
        <taxon>Coprobacillaceae</taxon>
        <taxon>Faecalibacillus</taxon>
    </lineage>
</organism>
<dbReference type="RefSeq" id="WP_200765205.1">
    <property type="nucleotide sequence ID" value="NZ_AP024085.1"/>
</dbReference>
<evidence type="ECO:0000259" key="9">
    <source>
        <dbReference type="PROSITE" id="PS50929"/>
    </source>
</evidence>
<dbReference type="PROSITE" id="PS50893">
    <property type="entry name" value="ABC_TRANSPORTER_2"/>
    <property type="match status" value="1"/>
</dbReference>
<dbReference type="InterPro" id="IPR039421">
    <property type="entry name" value="Type_1_exporter"/>
</dbReference>
<feature type="transmembrane region" description="Helical" evidence="7">
    <location>
        <begin position="12"/>
        <end position="33"/>
    </location>
</feature>
<feature type="transmembrane region" description="Helical" evidence="7">
    <location>
        <begin position="45"/>
        <end position="68"/>
    </location>
</feature>
<dbReference type="EMBL" id="AP024085">
    <property type="protein sequence ID" value="BCL57252.1"/>
    <property type="molecule type" value="Genomic_DNA"/>
</dbReference>
<dbReference type="PANTHER" id="PTHR24221:SF654">
    <property type="entry name" value="ATP-BINDING CASSETTE SUB-FAMILY B MEMBER 6"/>
    <property type="match status" value="1"/>
</dbReference>
<dbReference type="GeneID" id="70579395"/>
<evidence type="ECO:0000256" key="5">
    <source>
        <dbReference type="ARBA" id="ARBA00022989"/>
    </source>
</evidence>
<keyword evidence="3" id="KW-0547">Nucleotide-binding</keyword>
<evidence type="ECO:0000259" key="8">
    <source>
        <dbReference type="PROSITE" id="PS50893"/>
    </source>
</evidence>
<dbReference type="InterPro" id="IPR003593">
    <property type="entry name" value="AAA+_ATPase"/>
</dbReference>
<dbReference type="AlphaFoldDB" id="A0A7I8DX87"/>
<dbReference type="Proteomes" id="UP000593842">
    <property type="component" value="Chromosome"/>
</dbReference>
<dbReference type="PROSITE" id="PS00211">
    <property type="entry name" value="ABC_TRANSPORTER_1"/>
    <property type="match status" value="1"/>
</dbReference>
<dbReference type="Gene3D" id="1.20.1560.10">
    <property type="entry name" value="ABC transporter type 1, transmembrane domain"/>
    <property type="match status" value="1"/>
</dbReference>
<gene>
    <name evidence="10" type="ORF">Fi14EGH31_09640</name>
</gene>
<evidence type="ECO:0000256" key="2">
    <source>
        <dbReference type="ARBA" id="ARBA00022692"/>
    </source>
</evidence>
<dbReference type="Pfam" id="PF00664">
    <property type="entry name" value="ABC_membrane"/>
    <property type="match status" value="1"/>
</dbReference>
<name>A0A7I8DX87_9FIRM</name>
<feature type="transmembrane region" description="Helical" evidence="7">
    <location>
        <begin position="234"/>
        <end position="259"/>
    </location>
</feature>
<keyword evidence="5 7" id="KW-1133">Transmembrane helix</keyword>
<dbReference type="PANTHER" id="PTHR24221">
    <property type="entry name" value="ATP-BINDING CASSETTE SUB-FAMILY B"/>
    <property type="match status" value="1"/>
</dbReference>
<dbReference type="GO" id="GO:0034040">
    <property type="term" value="F:ATPase-coupled lipid transmembrane transporter activity"/>
    <property type="evidence" value="ECO:0007669"/>
    <property type="project" value="TreeGrafter"/>
</dbReference>
<protein>
    <submittedName>
        <fullName evidence="10">ABC transporter permease</fullName>
    </submittedName>
</protein>
<dbReference type="InterPro" id="IPR003439">
    <property type="entry name" value="ABC_transporter-like_ATP-bd"/>
</dbReference>
<feature type="domain" description="ABC transporter" evidence="8">
    <location>
        <begin position="323"/>
        <end position="556"/>
    </location>
</feature>
<feature type="transmembrane region" description="Helical" evidence="7">
    <location>
        <begin position="151"/>
        <end position="173"/>
    </location>
</feature>
<proteinExistence type="predicted"/>
<dbReference type="KEGG" id="fit:Fi14EGH31_09640"/>
<evidence type="ECO:0000256" key="3">
    <source>
        <dbReference type="ARBA" id="ARBA00022741"/>
    </source>
</evidence>
<dbReference type="SMART" id="SM00382">
    <property type="entry name" value="AAA"/>
    <property type="match status" value="1"/>
</dbReference>
<evidence type="ECO:0000256" key="6">
    <source>
        <dbReference type="ARBA" id="ARBA00023136"/>
    </source>
</evidence>
<dbReference type="SUPFAM" id="SSF90123">
    <property type="entry name" value="ABC transporter transmembrane region"/>
    <property type="match status" value="1"/>
</dbReference>
<sequence>MKKYLKRNKFYFMICVLLFSTAGIMSVFLASIVQKMVDTSVDKNIIQFCHVMILAVLFIIINFLIYVLRGFFRAKYLKNVMFSLNHDLFKGIFFKTVKEFNQENSSAYLSIFNNDLKIIERNYFDNLLTISADLSQFIICLVAVFSFQFSLAIIVIVINVIAIFAPILFGKVLSKKQMISTQKYSQLNIKIKDFFNSFELIKCFQITHHVIHQFDYVENEYETSMQNYRYDEGIISGFSTLSSLGVSVMTTLISLYFVIINRITIGEMLAITQLVNNIANPLGRLSNEIPLLKSIKPIENKIETYFENSHEHRINSIDSIENISFKDVSFSYDQSKEIIHDFNHVFYKNKKYVLVGNSGSGKSTIIKLLLNNYEVSKGTLYINDIDINTINIENIYQHISIVHQNAPILNDTLKNNITYFKEYSDNQITEVIEKAGLKDFVNALPEDLNTVINENGNNISGGEKQRISIARALLKDADLLIYDEPTSNLDHTTAKEIESILLNIDKTCFMITHKLDKELLSKFDEILVLKDGSLKEAGSYQQLVDEGAFFKQLLKGTS</sequence>
<keyword evidence="4" id="KW-0067">ATP-binding</keyword>
<feature type="transmembrane region" description="Helical" evidence="7">
    <location>
        <begin position="127"/>
        <end position="145"/>
    </location>
</feature>
<dbReference type="GO" id="GO:0005524">
    <property type="term" value="F:ATP binding"/>
    <property type="evidence" value="ECO:0007669"/>
    <property type="project" value="UniProtKB-KW"/>
</dbReference>
<dbReference type="GO" id="GO:0005886">
    <property type="term" value="C:plasma membrane"/>
    <property type="evidence" value="ECO:0007669"/>
    <property type="project" value="UniProtKB-SubCell"/>
</dbReference>
<dbReference type="InterPro" id="IPR036640">
    <property type="entry name" value="ABC1_TM_sf"/>
</dbReference>
<dbReference type="InterPro" id="IPR017871">
    <property type="entry name" value="ABC_transporter-like_CS"/>
</dbReference>
<evidence type="ECO:0000256" key="7">
    <source>
        <dbReference type="SAM" id="Phobius"/>
    </source>
</evidence>
<accession>A0A7I8DX87</accession>